<evidence type="ECO:0000256" key="8">
    <source>
        <dbReference type="SAM" id="MobiDB-lite"/>
    </source>
</evidence>
<dbReference type="FunFam" id="1.10.579.10:FF:000003">
    <property type="entry name" value="Deoxyribodipyrimidine photo-lyase"/>
    <property type="match status" value="1"/>
</dbReference>
<sequence length="633" mass="72876">MPFKRKADIPPNAASANNYTDHAGDAPNKRSRISKPLPKAFANGAEPTESTAKVTENGASEKAVKKEEPNFDHSRPEERAGIVDRRYYPAEMSSERCAMYNANEIPRPIEILNKTLEETKGRREAIRTGKAGGNGDAVVHWFKRDLRIRDNTALSKAVLLAKERGVGLICIWILSPQDWEAHLVSPPKCHFEIRSVELLRKELEDLDIPLYMETVEERKNVTKRLVELAQEWNVKNVFCNLEYEPDELRREERLVRLMLEKGINFDPQHDDCVVPPGSLQTGGGKQYAVYSPWYRAWVAYLHTHPHLLDERAMPEKNPPGFREKFVRLFESRVPNLPDSKSLTDEEKEKFSHMWPAGEAAALDRLEHFLTEKIRKYTATRNFPSKNSTGRVSVHHAAGTLAARTSVRLARDVNSTKKLDGGIDGIRGWIAEVAWRDFYRHVLVHWPYICMHKPFKYEYTNIEWEYNEPHFLAWTQGRTGYPIVDAAMRSLASTAYMHNRLRMIAASFLSKHLLLDWRLGEQYFLTHLIDGDFASNNGGWGFSASVGVDPQPYFRVFNPWLQSEKFDEDGDFIRMWVEELREVEGKDVHRPYGKGGRAEEVARRMGYPEPIVEHKFARERCLERYKAGIGRDTA</sequence>
<dbReference type="Gene3D" id="1.10.579.10">
    <property type="entry name" value="DNA Cyclobutane Dipyrimidine Photolyase, subunit A, domain 3"/>
    <property type="match status" value="1"/>
</dbReference>
<dbReference type="GO" id="GO:0005737">
    <property type="term" value="C:cytoplasm"/>
    <property type="evidence" value="ECO:0007669"/>
    <property type="project" value="TreeGrafter"/>
</dbReference>
<feature type="binding site" evidence="6">
    <location>
        <position position="376"/>
    </location>
    <ligand>
        <name>FAD</name>
        <dbReference type="ChEBI" id="CHEBI:57692"/>
    </ligand>
</feature>
<feature type="binding site" evidence="6">
    <location>
        <position position="428"/>
    </location>
    <ligand>
        <name>FAD</name>
        <dbReference type="ChEBI" id="CHEBI:57692"/>
    </ligand>
</feature>
<evidence type="ECO:0000313" key="10">
    <source>
        <dbReference type="EMBL" id="KAJ4364027.1"/>
    </source>
</evidence>
<dbReference type="InterPro" id="IPR036134">
    <property type="entry name" value="Crypto/Photolyase_FAD-like_sf"/>
</dbReference>
<organism evidence="10 11">
    <name type="scientific">Neocucurbitaria cava</name>
    <dbReference type="NCBI Taxonomy" id="798079"/>
    <lineage>
        <taxon>Eukaryota</taxon>
        <taxon>Fungi</taxon>
        <taxon>Dikarya</taxon>
        <taxon>Ascomycota</taxon>
        <taxon>Pezizomycotina</taxon>
        <taxon>Dothideomycetes</taxon>
        <taxon>Pleosporomycetidae</taxon>
        <taxon>Pleosporales</taxon>
        <taxon>Pleosporineae</taxon>
        <taxon>Cucurbitariaceae</taxon>
        <taxon>Neocucurbitaria</taxon>
    </lineage>
</organism>
<dbReference type="InterPro" id="IPR018394">
    <property type="entry name" value="DNA_photolyase_1_CS_C"/>
</dbReference>
<keyword evidence="3 6" id="KW-0285">Flavoprotein</keyword>
<dbReference type="PANTHER" id="PTHR11455:SF18">
    <property type="entry name" value="SI:CH1073-390K14.1"/>
    <property type="match status" value="1"/>
</dbReference>
<dbReference type="InterPro" id="IPR036155">
    <property type="entry name" value="Crypto/Photolyase_N_sf"/>
</dbReference>
<dbReference type="GO" id="GO:0003904">
    <property type="term" value="F:deoxyribodipyrimidine photo-lyase activity"/>
    <property type="evidence" value="ECO:0007669"/>
    <property type="project" value="UniProtKB-EC"/>
</dbReference>
<feature type="region of interest" description="Disordered" evidence="8">
    <location>
        <begin position="1"/>
        <end position="75"/>
    </location>
</feature>
<dbReference type="GO" id="GO:0043153">
    <property type="term" value="P:entrainment of circadian clock by photoperiod"/>
    <property type="evidence" value="ECO:0007669"/>
    <property type="project" value="TreeGrafter"/>
</dbReference>
<dbReference type="PROSITE" id="PS00691">
    <property type="entry name" value="DNA_PHOTOLYASES_1_2"/>
    <property type="match status" value="1"/>
</dbReference>
<accession>A0A9W8Y0N3</accession>
<feature type="compositionally biased region" description="Basic and acidic residues" evidence="8">
    <location>
        <begin position="62"/>
        <end position="75"/>
    </location>
</feature>
<dbReference type="AlphaFoldDB" id="A0A9W8Y0N3"/>
<dbReference type="PROSITE" id="PS51645">
    <property type="entry name" value="PHR_CRY_ALPHA_BETA"/>
    <property type="match status" value="1"/>
</dbReference>
<feature type="compositionally biased region" description="Polar residues" evidence="8">
    <location>
        <begin position="48"/>
        <end position="58"/>
    </location>
</feature>
<dbReference type="GO" id="GO:0005634">
    <property type="term" value="C:nucleus"/>
    <property type="evidence" value="ECO:0007669"/>
    <property type="project" value="TreeGrafter"/>
</dbReference>
<dbReference type="Gene3D" id="1.25.40.80">
    <property type="match status" value="1"/>
</dbReference>
<evidence type="ECO:0000256" key="4">
    <source>
        <dbReference type="ARBA" id="ARBA00022827"/>
    </source>
</evidence>
<evidence type="ECO:0000313" key="11">
    <source>
        <dbReference type="Proteomes" id="UP001140560"/>
    </source>
</evidence>
<evidence type="ECO:0000256" key="3">
    <source>
        <dbReference type="ARBA" id="ARBA00022630"/>
    </source>
</evidence>
<dbReference type="InterPro" id="IPR002081">
    <property type="entry name" value="Cryptochrome/DNA_photolyase_1"/>
</dbReference>
<evidence type="ECO:0000256" key="2">
    <source>
        <dbReference type="ARBA" id="ARBA00005862"/>
    </source>
</evidence>
<dbReference type="GO" id="GO:0006139">
    <property type="term" value="P:nucleobase-containing compound metabolic process"/>
    <property type="evidence" value="ECO:0007669"/>
    <property type="project" value="UniProtKB-ARBA"/>
</dbReference>
<evidence type="ECO:0000256" key="7">
    <source>
        <dbReference type="PIRSR" id="PIRSR602081-2"/>
    </source>
</evidence>
<proteinExistence type="inferred from homology"/>
<comment type="cofactor">
    <cofactor evidence="6">
        <name>FAD</name>
        <dbReference type="ChEBI" id="CHEBI:57692"/>
    </cofactor>
    <text evidence="6">Binds 1 FAD per subunit.</text>
</comment>
<keyword evidence="5" id="KW-0157">Chromophore</keyword>
<dbReference type="PANTHER" id="PTHR11455">
    <property type="entry name" value="CRYPTOCHROME"/>
    <property type="match status" value="1"/>
</dbReference>
<feature type="binding site" evidence="6">
    <location>
        <begin position="529"/>
        <end position="531"/>
    </location>
    <ligand>
        <name>FAD</name>
        <dbReference type="ChEBI" id="CHEBI:57692"/>
    </ligand>
</feature>
<keyword evidence="10" id="KW-0456">Lyase</keyword>
<dbReference type="InterPro" id="IPR014729">
    <property type="entry name" value="Rossmann-like_a/b/a_fold"/>
</dbReference>
<comment type="caution">
    <text evidence="10">The sequence shown here is derived from an EMBL/GenBank/DDBJ whole genome shotgun (WGS) entry which is preliminary data.</text>
</comment>
<keyword evidence="4 6" id="KW-0274">FAD</keyword>
<evidence type="ECO:0000256" key="6">
    <source>
        <dbReference type="PIRSR" id="PIRSR602081-1"/>
    </source>
</evidence>
<dbReference type="Pfam" id="PF03441">
    <property type="entry name" value="FAD_binding_7"/>
    <property type="match status" value="1"/>
</dbReference>
<dbReference type="EC" id="4.1.99.3" evidence="10"/>
<dbReference type="PROSITE" id="PS00394">
    <property type="entry name" value="DNA_PHOTOLYASES_1_1"/>
    <property type="match status" value="1"/>
</dbReference>
<feature type="binding site" evidence="6">
    <location>
        <begin position="431"/>
        <end position="438"/>
    </location>
    <ligand>
        <name>FAD</name>
        <dbReference type="ChEBI" id="CHEBI:57692"/>
    </ligand>
</feature>
<feature type="site" description="Electron transfer via tryptophanyl radical" evidence="7">
    <location>
        <position position="463"/>
    </location>
</feature>
<feature type="site" description="Electron transfer via tryptophanyl radical" evidence="7">
    <location>
        <position position="539"/>
    </location>
</feature>
<dbReference type="Proteomes" id="UP001140560">
    <property type="component" value="Unassembled WGS sequence"/>
</dbReference>
<name>A0A9W8Y0N3_9PLEO</name>
<dbReference type="PRINTS" id="PR00147">
    <property type="entry name" value="DNAPHOTLYASE"/>
</dbReference>
<dbReference type="GO" id="GO:0032922">
    <property type="term" value="P:circadian regulation of gene expression"/>
    <property type="evidence" value="ECO:0007669"/>
    <property type="project" value="TreeGrafter"/>
</dbReference>
<comment type="similarity">
    <text evidence="2">Belongs to the DNA photolyase class-1 family.</text>
</comment>
<dbReference type="EMBL" id="JAPEUY010000018">
    <property type="protein sequence ID" value="KAJ4364027.1"/>
    <property type="molecule type" value="Genomic_DNA"/>
</dbReference>
<evidence type="ECO:0000259" key="9">
    <source>
        <dbReference type="PROSITE" id="PS51645"/>
    </source>
</evidence>
<dbReference type="Gene3D" id="3.40.50.620">
    <property type="entry name" value="HUPs"/>
    <property type="match status" value="1"/>
</dbReference>
<comment type="cofactor">
    <cofactor evidence="1">
        <name>(6R)-5,10-methylene-5,6,7,8-tetrahydrofolate</name>
        <dbReference type="ChEBI" id="CHEBI:15636"/>
    </cofactor>
</comment>
<dbReference type="SUPFAM" id="SSF48173">
    <property type="entry name" value="Cryptochrome/photolyase FAD-binding domain"/>
    <property type="match status" value="1"/>
</dbReference>
<dbReference type="OrthoDB" id="435881at2759"/>
<protein>
    <submittedName>
        <fullName evidence="10">DNA photolyase phr1</fullName>
        <ecNumber evidence="10">4.1.99.3</ecNumber>
    </submittedName>
</protein>
<dbReference type="GO" id="GO:0071949">
    <property type="term" value="F:FAD binding"/>
    <property type="evidence" value="ECO:0007669"/>
    <property type="project" value="TreeGrafter"/>
</dbReference>
<feature type="site" description="Electron transfer via tryptophanyl radical" evidence="7">
    <location>
        <position position="516"/>
    </location>
</feature>
<dbReference type="Pfam" id="PF00875">
    <property type="entry name" value="DNA_photolyase"/>
    <property type="match status" value="1"/>
</dbReference>
<feature type="domain" description="Photolyase/cryptochrome alpha/beta" evidence="9">
    <location>
        <begin position="136"/>
        <end position="273"/>
    </location>
</feature>
<dbReference type="GO" id="GO:0003677">
    <property type="term" value="F:DNA binding"/>
    <property type="evidence" value="ECO:0007669"/>
    <property type="project" value="TreeGrafter"/>
</dbReference>
<feature type="binding site" evidence="6">
    <location>
        <begin position="388"/>
        <end position="392"/>
    </location>
    <ligand>
        <name>FAD</name>
        <dbReference type="ChEBI" id="CHEBI:57692"/>
    </ligand>
</feature>
<dbReference type="InterPro" id="IPR006050">
    <property type="entry name" value="DNA_photolyase_N"/>
</dbReference>
<dbReference type="InterPro" id="IPR005101">
    <property type="entry name" value="Cryptochr/Photolyase_FAD-bd"/>
</dbReference>
<gene>
    <name evidence="10" type="primary">PHR1</name>
    <name evidence="10" type="ORF">N0V83_009482</name>
</gene>
<keyword evidence="11" id="KW-1185">Reference proteome</keyword>
<dbReference type="GO" id="GO:0006950">
    <property type="term" value="P:response to stress"/>
    <property type="evidence" value="ECO:0007669"/>
    <property type="project" value="UniProtKB-ARBA"/>
</dbReference>
<reference evidence="10" key="1">
    <citation type="submission" date="2022-10" db="EMBL/GenBank/DDBJ databases">
        <title>Tapping the CABI collections for fungal endophytes: first genome assemblies for Collariella, Neodidymelliopsis, Ascochyta clinopodiicola, Didymella pomorum, Didymosphaeria variabile, Neocosmospora piperis and Neocucurbitaria cava.</title>
        <authorList>
            <person name="Hill R."/>
        </authorList>
    </citation>
    <scope>NUCLEOTIDE SEQUENCE</scope>
    <source>
        <strain evidence="10">IMI 356814</strain>
    </source>
</reference>
<evidence type="ECO:0000256" key="1">
    <source>
        <dbReference type="ARBA" id="ARBA00001932"/>
    </source>
</evidence>
<dbReference type="SUPFAM" id="SSF52425">
    <property type="entry name" value="Cryptochrome/photolyase, N-terminal domain"/>
    <property type="match status" value="1"/>
</dbReference>
<evidence type="ECO:0000256" key="5">
    <source>
        <dbReference type="ARBA" id="ARBA00022991"/>
    </source>
</evidence>